<evidence type="ECO:0000313" key="2">
    <source>
        <dbReference type="Proteomes" id="UP000095621"/>
    </source>
</evidence>
<dbReference type="EMBL" id="CZBU01000003">
    <property type="protein sequence ID" value="CUQ77473.1"/>
    <property type="molecule type" value="Genomic_DNA"/>
</dbReference>
<dbReference type="AlphaFoldDB" id="A0A174YQV6"/>
<proteinExistence type="predicted"/>
<dbReference type="Proteomes" id="UP000095621">
    <property type="component" value="Unassembled WGS sequence"/>
</dbReference>
<gene>
    <name evidence="1" type="ORF">ERS852490_01586</name>
</gene>
<reference evidence="1 2" key="1">
    <citation type="submission" date="2015-09" db="EMBL/GenBank/DDBJ databases">
        <authorList>
            <consortium name="Pathogen Informatics"/>
        </authorList>
    </citation>
    <scope>NUCLEOTIDE SEQUENCE [LARGE SCALE GENOMIC DNA]</scope>
    <source>
        <strain evidence="1 2">2789STDY5834875</strain>
    </source>
</reference>
<organism evidence="1 2">
    <name type="scientific">Lachnospira eligens</name>
    <dbReference type="NCBI Taxonomy" id="39485"/>
    <lineage>
        <taxon>Bacteria</taxon>
        <taxon>Bacillati</taxon>
        <taxon>Bacillota</taxon>
        <taxon>Clostridia</taxon>
        <taxon>Lachnospirales</taxon>
        <taxon>Lachnospiraceae</taxon>
        <taxon>Lachnospira</taxon>
    </lineage>
</organism>
<dbReference type="RefSeq" id="WP_022099121.1">
    <property type="nucleotide sequence ID" value="NZ_CZBU01000003.1"/>
</dbReference>
<protein>
    <submittedName>
        <fullName evidence="1">Uncharacterized protein</fullName>
    </submittedName>
</protein>
<evidence type="ECO:0000313" key="1">
    <source>
        <dbReference type="EMBL" id="CUQ77473.1"/>
    </source>
</evidence>
<accession>A0A174YQV6</accession>
<name>A0A174YQV6_9FIRM</name>
<sequence>MKLLINIIAIIVVAVVIGFQFNRTKNLYNKKYDENKDEFRKDQEQ</sequence>